<sequence>MFKQYHFGFAILIASFSLELLVHAQNDQSGFISLDCGLPRNSNYTEPTTQIYYISDAPFITTGTSHSIAPKYKADRQEQAKTLRSFPEGIRNCYKINVTKKTRYLIRATFFHGNYDGQDSAPQFDLNLGANFWDTVKVVNVSLSTFKEIIHIPSQDYVHVCLVNTGLGTPFISDLEFRPMSSQVYYNNSAPSESLELVSRLDIGSASGPAYGYPYDFLDRIWLPNDFNWWTQISTSQTIDPKSKKNYRPPSIVMSTAATPVNESNPMEFYLAADTSTTFYFYLHFAELQQLKSEQYRAFNINLNGELWYGPLAPVYLNTTTITNQIGFSGSSSYNFSIIKLENSTLPPILNGFEAYSAVDFQQSETNEKDVDAITNIKSTYGVKKNWDGDPCVPKGYLWTGLNCSYNGFDPPRIIALNLSSSGLTGKIAANISKLSMIQSLDLSDNNLTGSVPDFLAQLPNLRVLVGANLNLCASSKCKTKKNSNILIPVVASVGGLVLLLFIAAAVLLSLKKKKRQAPEPQKDSLEPVRRQFTFAEVQRMTNNFERILGKGGFGAVYYGSIDDNTQVKLVMKVYHRNLTSLVGYCNEGTNMAFIYEYMANGDLGAHLSGESSKNMLSWEGRLHIAADAAQGLEYLHSGCKPPIVHRDVKTPNILLTDNFQAKLADFGLSRSFPTQAGSHVSTVVAGTPGYLDPAYYTTNRLTEKSDVYSYGVVLLEIITNQPAIISSNETDERTHISHWVSSRLANGLIRSIVDPRLQGDFEVNSVWKAVEIAMVCLSPSPSKRPNMSEVVSELKKCLAAEFARKNQSRVTDLTDSNEVLSLDVTTELSPLAR</sequence>
<dbReference type="GO" id="GO:0004674">
    <property type="term" value="F:protein serine/threonine kinase activity"/>
    <property type="evidence" value="ECO:0007669"/>
    <property type="project" value="UniProtKB-KW"/>
</dbReference>
<evidence type="ECO:0000256" key="18">
    <source>
        <dbReference type="PROSITE-ProRule" id="PRU10141"/>
    </source>
</evidence>
<dbReference type="FunFam" id="3.80.10.10:FF:000129">
    <property type="entry name" value="Leucine-rich repeat receptor-like kinase"/>
    <property type="match status" value="1"/>
</dbReference>
<evidence type="ECO:0000256" key="2">
    <source>
        <dbReference type="ARBA" id="ARBA00012513"/>
    </source>
</evidence>
<evidence type="ECO:0000256" key="1">
    <source>
        <dbReference type="ARBA" id="ARBA00004167"/>
    </source>
</evidence>
<evidence type="ECO:0000256" key="19">
    <source>
        <dbReference type="SAM" id="Phobius"/>
    </source>
</evidence>
<dbReference type="InterPro" id="IPR001245">
    <property type="entry name" value="Ser-Thr/Tyr_kinase_cat_dom"/>
</dbReference>
<evidence type="ECO:0000256" key="13">
    <source>
        <dbReference type="ARBA" id="ARBA00022989"/>
    </source>
</evidence>
<keyword evidence="14 19" id="KW-0472">Membrane</keyword>
<dbReference type="Proteomes" id="UP000030645">
    <property type="component" value="Unassembled WGS sequence"/>
</dbReference>
<dbReference type="SUPFAM" id="SSF56112">
    <property type="entry name" value="Protein kinase-like (PK-like)"/>
    <property type="match status" value="1"/>
</dbReference>
<evidence type="ECO:0000259" key="21">
    <source>
        <dbReference type="PROSITE" id="PS50011"/>
    </source>
</evidence>
<evidence type="ECO:0000256" key="7">
    <source>
        <dbReference type="ARBA" id="ARBA00022692"/>
    </source>
</evidence>
<feature type="binding site" evidence="18">
    <location>
        <position position="573"/>
    </location>
    <ligand>
        <name>ATP</name>
        <dbReference type="ChEBI" id="CHEBI:30616"/>
    </ligand>
</feature>
<comment type="subcellular location">
    <subcellularLocation>
        <location evidence="1">Membrane</location>
        <topology evidence="1">Single-pass membrane protein</topology>
    </subcellularLocation>
</comment>
<keyword evidence="11 22" id="KW-0418">Kinase</keyword>
<reference evidence="23" key="1">
    <citation type="submission" date="2013-01" db="EMBL/GenBank/DDBJ databases">
        <title>Draft Genome Sequence of a Mulberry Tree, Morus notabilis C.K. Schneid.</title>
        <authorList>
            <person name="He N."/>
            <person name="Zhao S."/>
        </authorList>
    </citation>
    <scope>NUCLEOTIDE SEQUENCE</scope>
</reference>
<feature type="chain" id="PRO_5004928638" description="non-specific serine/threonine protein kinase" evidence="20">
    <location>
        <begin position="25"/>
        <end position="834"/>
    </location>
</feature>
<dbReference type="InterPro" id="IPR000719">
    <property type="entry name" value="Prot_kinase_dom"/>
</dbReference>
<dbReference type="Pfam" id="PF00560">
    <property type="entry name" value="LRR_1"/>
    <property type="match status" value="1"/>
</dbReference>
<keyword evidence="3" id="KW-0723">Serine/threonine-protein kinase</keyword>
<dbReference type="Gene3D" id="1.10.510.10">
    <property type="entry name" value="Transferase(Phosphotransferase) domain 1"/>
    <property type="match status" value="1"/>
</dbReference>
<feature type="signal peptide" evidence="20">
    <location>
        <begin position="1"/>
        <end position="24"/>
    </location>
</feature>
<dbReference type="EMBL" id="KE344648">
    <property type="protein sequence ID" value="EXB74613.1"/>
    <property type="molecule type" value="Genomic_DNA"/>
</dbReference>
<name>W9RV56_9ROSA</name>
<dbReference type="EC" id="2.7.11.1" evidence="2"/>
<keyword evidence="7 19" id="KW-0812">Transmembrane</keyword>
<keyword evidence="8 20" id="KW-0732">Signal</keyword>
<protein>
    <recommendedName>
        <fullName evidence="2">non-specific serine/threonine protein kinase</fullName>
        <ecNumber evidence="2">2.7.11.1</ecNumber>
    </recommendedName>
</protein>
<dbReference type="AlphaFoldDB" id="W9RV56"/>
<evidence type="ECO:0000313" key="22">
    <source>
        <dbReference type="EMBL" id="EXB74613.1"/>
    </source>
</evidence>
<accession>W9RV56</accession>
<gene>
    <name evidence="22" type="ORF">L484_026310</name>
</gene>
<feature type="transmembrane region" description="Helical" evidence="19">
    <location>
        <begin position="486"/>
        <end position="509"/>
    </location>
</feature>
<dbReference type="InterPro" id="IPR032675">
    <property type="entry name" value="LRR_dom_sf"/>
</dbReference>
<dbReference type="Gene3D" id="3.80.10.10">
    <property type="entry name" value="Ribonuclease Inhibitor"/>
    <property type="match status" value="1"/>
</dbReference>
<keyword evidence="12 18" id="KW-0067">ATP-binding</keyword>
<keyword evidence="15 22" id="KW-0675">Receptor</keyword>
<evidence type="ECO:0000256" key="16">
    <source>
        <dbReference type="ARBA" id="ARBA00047899"/>
    </source>
</evidence>
<dbReference type="PROSITE" id="PS00107">
    <property type="entry name" value="PROTEIN_KINASE_ATP"/>
    <property type="match status" value="1"/>
</dbReference>
<evidence type="ECO:0000256" key="5">
    <source>
        <dbReference type="ARBA" id="ARBA00022614"/>
    </source>
</evidence>
<organism evidence="22 23">
    <name type="scientific">Morus notabilis</name>
    <dbReference type="NCBI Taxonomy" id="981085"/>
    <lineage>
        <taxon>Eukaryota</taxon>
        <taxon>Viridiplantae</taxon>
        <taxon>Streptophyta</taxon>
        <taxon>Embryophyta</taxon>
        <taxon>Tracheophyta</taxon>
        <taxon>Spermatophyta</taxon>
        <taxon>Magnoliopsida</taxon>
        <taxon>eudicotyledons</taxon>
        <taxon>Gunneridae</taxon>
        <taxon>Pentapetalae</taxon>
        <taxon>rosids</taxon>
        <taxon>fabids</taxon>
        <taxon>Rosales</taxon>
        <taxon>Moraceae</taxon>
        <taxon>Moreae</taxon>
        <taxon>Morus</taxon>
    </lineage>
</organism>
<dbReference type="GO" id="GO:0016020">
    <property type="term" value="C:membrane"/>
    <property type="evidence" value="ECO:0007669"/>
    <property type="project" value="UniProtKB-SubCell"/>
</dbReference>
<dbReference type="InterPro" id="IPR001611">
    <property type="entry name" value="Leu-rich_rpt"/>
</dbReference>
<dbReference type="Pfam" id="PF12819">
    <property type="entry name" value="Malectin_like"/>
    <property type="match status" value="1"/>
</dbReference>
<proteinExistence type="predicted"/>
<dbReference type="GO" id="GO:0005524">
    <property type="term" value="F:ATP binding"/>
    <property type="evidence" value="ECO:0007669"/>
    <property type="project" value="UniProtKB-UniRule"/>
</dbReference>
<evidence type="ECO:0000313" key="23">
    <source>
        <dbReference type="Proteomes" id="UP000030645"/>
    </source>
</evidence>
<keyword evidence="6" id="KW-0808">Transferase</keyword>
<evidence type="ECO:0000256" key="4">
    <source>
        <dbReference type="ARBA" id="ARBA00022553"/>
    </source>
</evidence>
<keyword evidence="5" id="KW-0433">Leucine-rich repeat</keyword>
<evidence type="ECO:0000256" key="12">
    <source>
        <dbReference type="ARBA" id="ARBA00022840"/>
    </source>
</evidence>
<dbReference type="InterPro" id="IPR011009">
    <property type="entry name" value="Kinase-like_dom_sf"/>
</dbReference>
<keyword evidence="4" id="KW-0597">Phosphoprotein</keyword>
<evidence type="ECO:0000256" key="15">
    <source>
        <dbReference type="ARBA" id="ARBA00023170"/>
    </source>
</evidence>
<evidence type="ECO:0000256" key="8">
    <source>
        <dbReference type="ARBA" id="ARBA00022729"/>
    </source>
</evidence>
<comment type="catalytic activity">
    <reaction evidence="17">
        <text>L-seryl-[protein] + ATP = O-phospho-L-seryl-[protein] + ADP + H(+)</text>
        <dbReference type="Rhea" id="RHEA:17989"/>
        <dbReference type="Rhea" id="RHEA-COMP:9863"/>
        <dbReference type="Rhea" id="RHEA-COMP:11604"/>
        <dbReference type="ChEBI" id="CHEBI:15378"/>
        <dbReference type="ChEBI" id="CHEBI:29999"/>
        <dbReference type="ChEBI" id="CHEBI:30616"/>
        <dbReference type="ChEBI" id="CHEBI:83421"/>
        <dbReference type="ChEBI" id="CHEBI:456216"/>
        <dbReference type="EC" id="2.7.11.1"/>
    </reaction>
</comment>
<keyword evidence="10 18" id="KW-0547">Nucleotide-binding</keyword>
<dbReference type="Gene3D" id="3.30.200.20">
    <property type="entry name" value="Phosphorylase Kinase, domain 1"/>
    <property type="match status" value="2"/>
</dbReference>
<keyword evidence="23" id="KW-1185">Reference proteome</keyword>
<dbReference type="PROSITE" id="PS00108">
    <property type="entry name" value="PROTEIN_KINASE_ST"/>
    <property type="match status" value="1"/>
</dbReference>
<dbReference type="STRING" id="981085.W9RV56"/>
<dbReference type="InterPro" id="IPR024788">
    <property type="entry name" value="Malectin-like_Carb-bd_dom"/>
</dbReference>
<feature type="domain" description="Protein kinase" evidence="21">
    <location>
        <begin position="543"/>
        <end position="804"/>
    </location>
</feature>
<dbReference type="PROSITE" id="PS50011">
    <property type="entry name" value="PROTEIN_KINASE_DOM"/>
    <property type="match status" value="1"/>
</dbReference>
<evidence type="ECO:0000256" key="20">
    <source>
        <dbReference type="SAM" id="SignalP"/>
    </source>
</evidence>
<keyword evidence="9" id="KW-0677">Repeat</keyword>
<keyword evidence="13 19" id="KW-1133">Transmembrane helix</keyword>
<evidence type="ECO:0000256" key="9">
    <source>
        <dbReference type="ARBA" id="ARBA00022737"/>
    </source>
</evidence>
<dbReference type="PANTHER" id="PTHR45631">
    <property type="entry name" value="OS07G0107800 PROTEIN-RELATED"/>
    <property type="match status" value="1"/>
</dbReference>
<dbReference type="SUPFAM" id="SSF52058">
    <property type="entry name" value="L domain-like"/>
    <property type="match status" value="1"/>
</dbReference>
<dbReference type="PANTHER" id="PTHR45631:SF202">
    <property type="entry name" value="SENESCENCE-INDUCED RECEPTOR-LIKE SERINE_THREONINE-PROTEIN KINASE"/>
    <property type="match status" value="1"/>
</dbReference>
<dbReference type="Pfam" id="PF07714">
    <property type="entry name" value="PK_Tyr_Ser-Thr"/>
    <property type="match status" value="1"/>
</dbReference>
<evidence type="ECO:0000256" key="3">
    <source>
        <dbReference type="ARBA" id="ARBA00022527"/>
    </source>
</evidence>
<evidence type="ECO:0000256" key="14">
    <source>
        <dbReference type="ARBA" id="ARBA00023136"/>
    </source>
</evidence>
<dbReference type="InterPro" id="IPR008271">
    <property type="entry name" value="Ser/Thr_kinase_AS"/>
</dbReference>
<dbReference type="eggNOG" id="ENOG502QQCZ">
    <property type="taxonomic scope" value="Eukaryota"/>
</dbReference>
<evidence type="ECO:0000256" key="11">
    <source>
        <dbReference type="ARBA" id="ARBA00022777"/>
    </source>
</evidence>
<dbReference type="SMART" id="SM00220">
    <property type="entry name" value="S_TKc"/>
    <property type="match status" value="1"/>
</dbReference>
<evidence type="ECO:0000256" key="10">
    <source>
        <dbReference type="ARBA" id="ARBA00022741"/>
    </source>
</evidence>
<evidence type="ECO:0000256" key="17">
    <source>
        <dbReference type="ARBA" id="ARBA00048679"/>
    </source>
</evidence>
<evidence type="ECO:0000256" key="6">
    <source>
        <dbReference type="ARBA" id="ARBA00022679"/>
    </source>
</evidence>
<comment type="catalytic activity">
    <reaction evidence="16">
        <text>L-threonyl-[protein] + ATP = O-phospho-L-threonyl-[protein] + ADP + H(+)</text>
        <dbReference type="Rhea" id="RHEA:46608"/>
        <dbReference type="Rhea" id="RHEA-COMP:11060"/>
        <dbReference type="Rhea" id="RHEA-COMP:11605"/>
        <dbReference type="ChEBI" id="CHEBI:15378"/>
        <dbReference type="ChEBI" id="CHEBI:30013"/>
        <dbReference type="ChEBI" id="CHEBI:30616"/>
        <dbReference type="ChEBI" id="CHEBI:61977"/>
        <dbReference type="ChEBI" id="CHEBI:456216"/>
        <dbReference type="EC" id="2.7.11.1"/>
    </reaction>
</comment>
<dbReference type="FunFam" id="1.10.510.10:FF:000146">
    <property type="entry name" value="LRR receptor-like serine/threonine-protein kinase IOS1"/>
    <property type="match status" value="1"/>
</dbReference>
<dbReference type="InterPro" id="IPR017441">
    <property type="entry name" value="Protein_kinase_ATP_BS"/>
</dbReference>